<keyword evidence="4 5" id="KW-0670">Pyruvate</keyword>
<dbReference type="InterPro" id="IPR027110">
    <property type="entry name" value="PDHB_mito-type"/>
</dbReference>
<dbReference type="Proteomes" id="UP001208570">
    <property type="component" value="Unassembled WGS sequence"/>
</dbReference>
<comment type="catalytic activity">
    <reaction evidence="5">
        <text>N(6)-[(R)-lipoyl]-L-lysyl-[protein] + pyruvate + H(+) = N(6)-[(R)-S(8)-acetyldihydrolipoyl]-L-lysyl-[protein] + CO2</text>
        <dbReference type="Rhea" id="RHEA:19189"/>
        <dbReference type="Rhea" id="RHEA-COMP:10474"/>
        <dbReference type="Rhea" id="RHEA-COMP:10478"/>
        <dbReference type="ChEBI" id="CHEBI:15361"/>
        <dbReference type="ChEBI" id="CHEBI:15378"/>
        <dbReference type="ChEBI" id="CHEBI:16526"/>
        <dbReference type="ChEBI" id="CHEBI:83099"/>
        <dbReference type="ChEBI" id="CHEBI:83111"/>
        <dbReference type="EC" id="1.2.4.1"/>
    </reaction>
</comment>
<dbReference type="PANTHER" id="PTHR11624:SF96">
    <property type="entry name" value="PYRUVATE DEHYDROGENASE E1 COMPONENT SUBUNIT BETA, MITOCHONDRIAL"/>
    <property type="match status" value="1"/>
</dbReference>
<evidence type="ECO:0000256" key="3">
    <source>
        <dbReference type="ARBA" id="ARBA00023052"/>
    </source>
</evidence>
<dbReference type="Gene3D" id="3.40.50.920">
    <property type="match status" value="2"/>
</dbReference>
<comment type="caution">
    <text evidence="7">The sequence shown here is derived from an EMBL/GenBank/DDBJ whole genome shotgun (WGS) entry which is preliminary data.</text>
</comment>
<comment type="cofactor">
    <cofactor evidence="1 5">
        <name>thiamine diphosphate</name>
        <dbReference type="ChEBI" id="CHEBI:58937"/>
    </cofactor>
</comment>
<proteinExistence type="predicted"/>
<dbReference type="SMART" id="SM00861">
    <property type="entry name" value="Transket_pyr"/>
    <property type="match status" value="1"/>
</dbReference>
<evidence type="ECO:0000256" key="1">
    <source>
        <dbReference type="ARBA" id="ARBA00001964"/>
    </source>
</evidence>
<evidence type="ECO:0000256" key="2">
    <source>
        <dbReference type="ARBA" id="ARBA00023002"/>
    </source>
</evidence>
<accession>A0AAD9NFH9</accession>
<keyword evidence="2 5" id="KW-0560">Oxidoreductase</keyword>
<feature type="domain" description="Transketolase-like pyrimidine-binding" evidence="6">
    <location>
        <begin position="15"/>
        <end position="171"/>
    </location>
</feature>
<gene>
    <name evidence="7" type="ORF">LSH36_18g11077</name>
</gene>
<dbReference type="PANTHER" id="PTHR11624">
    <property type="entry name" value="DEHYDROGENASE RELATED"/>
    <property type="match status" value="1"/>
</dbReference>
<dbReference type="SUPFAM" id="SSF52922">
    <property type="entry name" value="TK C-terminal domain-like"/>
    <property type="match status" value="1"/>
</dbReference>
<evidence type="ECO:0000259" key="6">
    <source>
        <dbReference type="SMART" id="SM00861"/>
    </source>
</evidence>
<organism evidence="7 8">
    <name type="scientific">Paralvinella palmiformis</name>
    <dbReference type="NCBI Taxonomy" id="53620"/>
    <lineage>
        <taxon>Eukaryota</taxon>
        <taxon>Metazoa</taxon>
        <taxon>Spiralia</taxon>
        <taxon>Lophotrochozoa</taxon>
        <taxon>Annelida</taxon>
        <taxon>Polychaeta</taxon>
        <taxon>Sedentaria</taxon>
        <taxon>Canalipalpata</taxon>
        <taxon>Terebellida</taxon>
        <taxon>Terebelliformia</taxon>
        <taxon>Alvinellidae</taxon>
        <taxon>Paralvinella</taxon>
    </lineage>
</organism>
<evidence type="ECO:0000313" key="7">
    <source>
        <dbReference type="EMBL" id="KAK2168337.1"/>
    </source>
</evidence>
<dbReference type="GO" id="GO:0006086">
    <property type="term" value="P:pyruvate decarboxylation to acetyl-CoA"/>
    <property type="evidence" value="ECO:0007669"/>
    <property type="project" value="InterPro"/>
</dbReference>
<dbReference type="InterPro" id="IPR009014">
    <property type="entry name" value="Transketo_C/PFOR_II"/>
</dbReference>
<dbReference type="EC" id="1.2.4.1" evidence="5"/>
<reference evidence="7" key="1">
    <citation type="journal article" date="2023" name="Mol. Biol. Evol.">
        <title>Third-Generation Sequencing Reveals the Adaptive Role of the Epigenome in Three Deep-Sea Polychaetes.</title>
        <authorList>
            <person name="Perez M."/>
            <person name="Aroh O."/>
            <person name="Sun Y."/>
            <person name="Lan Y."/>
            <person name="Juniper S.K."/>
            <person name="Young C.R."/>
            <person name="Angers B."/>
            <person name="Qian P.Y."/>
        </authorList>
    </citation>
    <scope>NUCLEOTIDE SEQUENCE</scope>
    <source>
        <strain evidence="7">P08H-3</strain>
    </source>
</reference>
<dbReference type="SUPFAM" id="SSF52518">
    <property type="entry name" value="Thiamin diphosphate-binding fold (THDP-binding)"/>
    <property type="match status" value="1"/>
</dbReference>
<dbReference type="Pfam" id="PF02780">
    <property type="entry name" value="Transketolase_C"/>
    <property type="match status" value="1"/>
</dbReference>
<dbReference type="Gene3D" id="3.40.50.970">
    <property type="match status" value="1"/>
</dbReference>
<keyword evidence="3 5" id="KW-0786">Thiamine pyrophosphate</keyword>
<comment type="function">
    <text evidence="5">The pyruvate dehydrogenase complex catalyzes the overall conversion of pyruvate to acetyl-CoA and CO2.</text>
</comment>
<dbReference type="InterPro" id="IPR005475">
    <property type="entry name" value="Transketolase-like_Pyr-bd"/>
</dbReference>
<keyword evidence="8" id="KW-1185">Reference proteome</keyword>
<evidence type="ECO:0000256" key="5">
    <source>
        <dbReference type="RuleBase" id="RU364074"/>
    </source>
</evidence>
<dbReference type="AlphaFoldDB" id="A0AAD9NFH9"/>
<dbReference type="EMBL" id="JAODUP010000018">
    <property type="protein sequence ID" value="KAK2168337.1"/>
    <property type="molecule type" value="Genomic_DNA"/>
</dbReference>
<dbReference type="GO" id="GO:0004739">
    <property type="term" value="F:pyruvate dehydrogenase (acetyl-transferring) activity"/>
    <property type="evidence" value="ECO:0007669"/>
    <property type="project" value="UniProtKB-UniRule"/>
</dbReference>
<dbReference type="InterPro" id="IPR033248">
    <property type="entry name" value="Transketolase_C"/>
</dbReference>
<dbReference type="Pfam" id="PF02779">
    <property type="entry name" value="Transket_pyr"/>
    <property type="match status" value="1"/>
</dbReference>
<name>A0AAD9NFH9_9ANNE</name>
<evidence type="ECO:0000313" key="8">
    <source>
        <dbReference type="Proteomes" id="UP001208570"/>
    </source>
</evidence>
<dbReference type="InterPro" id="IPR029061">
    <property type="entry name" value="THDP-binding"/>
</dbReference>
<protein>
    <recommendedName>
        <fullName evidence="5">Pyruvate dehydrogenase E1 component subunit beta</fullName>
        <ecNumber evidence="5">1.2.4.1</ecNumber>
    </recommendedName>
</protein>
<evidence type="ECO:0000256" key="4">
    <source>
        <dbReference type="ARBA" id="ARBA00023317"/>
    </source>
</evidence>
<sequence>MDYTFPLFIINQLKVKVVLAVVAEMAGIIVRNIRVWQSLNHGIRCFSVSSVTASKKVSKNLWKKYGDKRIKDTPITEAGLRPIIEFMSMNFSMQAIDQVVNSAAKSHYMSAGAVHVPIVFRGPNGAAVGVGAQHSQCYAAWYGQCPGLKNKKLYCNHPKVVFLENELMYGVTMELSDEALSDEFLLPIGKAKIERPGKHITVVAHSLPVGFCLEAAKELQSIGVECEVINMRSEAFNYLDAPVFRVTGADVPMPYAKTLEENAVPQVHNIIETIKRTLNIQSAQSVRA</sequence>